<proteinExistence type="predicted"/>
<protein>
    <submittedName>
        <fullName evidence="1">Uncharacterized protein</fullName>
    </submittedName>
</protein>
<comment type="caution">
    <text evidence="1">The sequence shown here is derived from an EMBL/GenBank/DDBJ whole genome shotgun (WGS) entry which is preliminary data.</text>
</comment>
<organism evidence="1 2">
    <name type="scientific">Trifolium pratense</name>
    <name type="common">Red clover</name>
    <dbReference type="NCBI Taxonomy" id="57577"/>
    <lineage>
        <taxon>Eukaryota</taxon>
        <taxon>Viridiplantae</taxon>
        <taxon>Streptophyta</taxon>
        <taxon>Embryophyta</taxon>
        <taxon>Tracheophyta</taxon>
        <taxon>Spermatophyta</taxon>
        <taxon>Magnoliopsida</taxon>
        <taxon>eudicotyledons</taxon>
        <taxon>Gunneridae</taxon>
        <taxon>Pentapetalae</taxon>
        <taxon>rosids</taxon>
        <taxon>fabids</taxon>
        <taxon>Fabales</taxon>
        <taxon>Fabaceae</taxon>
        <taxon>Papilionoideae</taxon>
        <taxon>50 kb inversion clade</taxon>
        <taxon>NPAAA clade</taxon>
        <taxon>Hologalegina</taxon>
        <taxon>IRL clade</taxon>
        <taxon>Trifolieae</taxon>
        <taxon>Trifolium</taxon>
    </lineage>
</organism>
<gene>
    <name evidence="1" type="ORF">MILVUS5_LOCUS37880</name>
</gene>
<dbReference type="EMBL" id="CASHSV030000716">
    <property type="protein sequence ID" value="CAJ2674689.1"/>
    <property type="molecule type" value="Genomic_DNA"/>
</dbReference>
<evidence type="ECO:0000313" key="2">
    <source>
        <dbReference type="Proteomes" id="UP001177021"/>
    </source>
</evidence>
<sequence>MTFSLDPYPTTVTLVLSKKKNSNTFPQITDKFRSKKRRKCTKPLLQDPHLALTVPQIPVICEGGYCSHSRKMKRALNKVNLGDSHISENSESPNSGNKRIRLERRLRRWDARNDSLQHNRVASAKRKTATNHSGGSNIGVNVSNSNDSDEVDPDYALFLNSVTIVDGDEEYMRVKNTTNTSVREDGRNSSKIDSAINHSGGSNIGIGVGNGNDSDEVDPDYALFLNSVTIVDGDDEYMHVKNTTNTSVGEDGRSSSKIDRASNHSGGSNVGFGNDNDSDEVDPDYALFLNSVWIVDGDEEYMRVKNTTNMSVREDGRNSSKIDSASNRSGSSNIGVDIGNSNDSDEVDPDYALFLNSVTIVDGDDEYMRVKNTTNTSVWEDGRNSSKIDSASNHSGGSNIGISVGNGNDSDEVDPDYTLPLNSVSIVDGDEEYMRVKNTTNTSQVENRSNSSDSDLIVLESYPTCGNTPFVASKMYDSSWFGEDNVQTPAYDDSHFRRRLMEHLERPYDLKEYTDLINRLINRTQKEHSEGVITPYHEMYPDISKAIAKVSKERPKVLYLLRGFFFWLENVCHMGSFQPWDDEPCMDLLRKM</sequence>
<keyword evidence="2" id="KW-1185">Reference proteome</keyword>
<accession>A0ACB0LYM0</accession>
<evidence type="ECO:0000313" key="1">
    <source>
        <dbReference type="EMBL" id="CAJ2674689.1"/>
    </source>
</evidence>
<name>A0ACB0LYM0_TRIPR</name>
<reference evidence="1" key="1">
    <citation type="submission" date="2023-10" db="EMBL/GenBank/DDBJ databases">
        <authorList>
            <person name="Rodriguez Cubillos JULIANA M."/>
            <person name="De Vega J."/>
        </authorList>
    </citation>
    <scope>NUCLEOTIDE SEQUENCE</scope>
</reference>
<dbReference type="Proteomes" id="UP001177021">
    <property type="component" value="Unassembled WGS sequence"/>
</dbReference>